<feature type="chain" id="PRO_5019365447" evidence="1">
    <location>
        <begin position="21"/>
        <end position="207"/>
    </location>
</feature>
<name>A0A401UCG9_9BACT</name>
<sequence>MKKILLLSLSILFLSCQSNDIEIPEFALEPADEFSEDEYDVYSAILGNFSNTQVVIKQQTTSRTPVESAFELFFNLDKMSNMEATLFSNYEAENAETSLLGEELKITAKETYLLSNEEHRYFFDQPDLKKSWLLFQKKYPTSGTWYFILNKIGFNADGTQAIVGIQSYWYMDSDSEPTQSTGRLHYLEKINDSWEEIGSAGYSLDGL</sequence>
<reference evidence="2 3" key="1">
    <citation type="submission" date="2018-11" db="EMBL/GenBank/DDBJ databases">
        <title>Chryseotalea sanarue gen. nov., sp., nov., a member of the family Cytophagaceae, isolated from a brackish lake in Hamamatsu Japan.</title>
        <authorList>
            <person name="Maejima Y."/>
            <person name="Iino T."/>
            <person name="Muraguchi Y."/>
            <person name="Fukuda K."/>
            <person name="Ohkuma M."/>
            <person name="Moriuchi R."/>
            <person name="Dohra H."/>
            <person name="Kimbara K."/>
            <person name="Shintani M."/>
        </authorList>
    </citation>
    <scope>NUCLEOTIDE SEQUENCE [LARGE SCALE GENOMIC DNA]</scope>
    <source>
        <strain evidence="2 3">Ys</strain>
    </source>
</reference>
<dbReference type="Proteomes" id="UP000288227">
    <property type="component" value="Unassembled WGS sequence"/>
</dbReference>
<protein>
    <submittedName>
        <fullName evidence="2">Uncharacterized protein</fullName>
    </submittedName>
</protein>
<keyword evidence="3" id="KW-1185">Reference proteome</keyword>
<evidence type="ECO:0000313" key="2">
    <source>
        <dbReference type="EMBL" id="GCC52572.1"/>
    </source>
</evidence>
<keyword evidence="1" id="KW-0732">Signal</keyword>
<dbReference type="PROSITE" id="PS51257">
    <property type="entry name" value="PROKAR_LIPOPROTEIN"/>
    <property type="match status" value="1"/>
</dbReference>
<organism evidence="2 3">
    <name type="scientific">Chryseotalea sanaruensis</name>
    <dbReference type="NCBI Taxonomy" id="2482724"/>
    <lineage>
        <taxon>Bacteria</taxon>
        <taxon>Pseudomonadati</taxon>
        <taxon>Bacteroidota</taxon>
        <taxon>Cytophagia</taxon>
        <taxon>Cytophagales</taxon>
        <taxon>Chryseotaleaceae</taxon>
        <taxon>Chryseotalea</taxon>
    </lineage>
</organism>
<dbReference type="AlphaFoldDB" id="A0A401UCG9"/>
<proteinExistence type="predicted"/>
<accession>A0A401UCG9</accession>
<evidence type="ECO:0000313" key="3">
    <source>
        <dbReference type="Proteomes" id="UP000288227"/>
    </source>
</evidence>
<gene>
    <name evidence="2" type="ORF">SanaruYs_28090</name>
</gene>
<feature type="signal peptide" evidence="1">
    <location>
        <begin position="1"/>
        <end position="20"/>
    </location>
</feature>
<comment type="caution">
    <text evidence="2">The sequence shown here is derived from an EMBL/GenBank/DDBJ whole genome shotgun (WGS) entry which is preliminary data.</text>
</comment>
<dbReference type="EMBL" id="BHXQ01000005">
    <property type="protein sequence ID" value="GCC52572.1"/>
    <property type="molecule type" value="Genomic_DNA"/>
</dbReference>
<evidence type="ECO:0000256" key="1">
    <source>
        <dbReference type="SAM" id="SignalP"/>
    </source>
</evidence>
<dbReference type="RefSeq" id="WP_127123229.1">
    <property type="nucleotide sequence ID" value="NZ_BHXQ01000005.1"/>
</dbReference>